<dbReference type="Pfam" id="PF09206">
    <property type="entry name" value="ArabFuran-catal"/>
    <property type="match status" value="1"/>
</dbReference>
<dbReference type="InterPro" id="IPR015289">
    <property type="entry name" value="A-L-arabinofuranosidase_B_cat"/>
</dbReference>
<dbReference type="STRING" id="1043004.A0A074WCY2"/>
<dbReference type="GO" id="GO:0045490">
    <property type="term" value="P:pectin catabolic process"/>
    <property type="evidence" value="ECO:0007669"/>
    <property type="project" value="TreeGrafter"/>
</dbReference>
<dbReference type="SUPFAM" id="SSF110221">
    <property type="entry name" value="AbfB domain"/>
    <property type="match status" value="1"/>
</dbReference>
<feature type="disulfide bond" evidence="8">
    <location>
        <begin position="401"/>
        <end position="438"/>
    </location>
</feature>
<dbReference type="GO" id="GO:0046373">
    <property type="term" value="P:L-arabinose metabolic process"/>
    <property type="evidence" value="ECO:0007669"/>
    <property type="project" value="UniProtKB-UniRule"/>
</dbReference>
<evidence type="ECO:0000259" key="11">
    <source>
        <dbReference type="Pfam" id="PF09206"/>
    </source>
</evidence>
<organism evidence="12 13">
    <name type="scientific">Aureobasidium namibiae CBS 147.97</name>
    <dbReference type="NCBI Taxonomy" id="1043004"/>
    <lineage>
        <taxon>Eukaryota</taxon>
        <taxon>Fungi</taxon>
        <taxon>Dikarya</taxon>
        <taxon>Ascomycota</taxon>
        <taxon>Pezizomycotina</taxon>
        <taxon>Dothideomycetes</taxon>
        <taxon>Dothideomycetidae</taxon>
        <taxon>Dothideales</taxon>
        <taxon>Saccotheciaceae</taxon>
        <taxon>Aureobasidium</taxon>
    </lineage>
</organism>
<dbReference type="PANTHER" id="PTHR39447">
    <property type="entry name" value="ALPHA-L-ARABINOFURANOSIDASE B"/>
    <property type="match status" value="1"/>
</dbReference>
<evidence type="ECO:0000256" key="5">
    <source>
        <dbReference type="ARBA" id="ARBA00023180"/>
    </source>
</evidence>
<feature type="disulfide bond" evidence="8">
    <location>
        <begin position="178"/>
        <end position="179"/>
    </location>
</feature>
<feature type="disulfide bond" evidence="8">
    <location>
        <begin position="23"/>
        <end position="33"/>
    </location>
</feature>
<dbReference type="InterPro" id="IPR038964">
    <property type="entry name" value="ABFB"/>
</dbReference>
<evidence type="ECO:0000256" key="3">
    <source>
        <dbReference type="ARBA" id="ARBA00022729"/>
    </source>
</evidence>
<evidence type="ECO:0000256" key="4">
    <source>
        <dbReference type="ARBA" id="ARBA00022801"/>
    </source>
</evidence>
<keyword evidence="6 9" id="KW-0326">Glycosidase</keyword>
<dbReference type="GO" id="GO:0031222">
    <property type="term" value="P:arabinan catabolic process"/>
    <property type="evidence" value="ECO:0007669"/>
    <property type="project" value="UniProtKB-UniRule"/>
</dbReference>
<comment type="subcellular location">
    <subcellularLocation>
        <location evidence="9">Secreted</location>
    </subcellularLocation>
</comment>
<keyword evidence="8" id="KW-1015">Disulfide bond</keyword>
<dbReference type="GeneID" id="25412207"/>
<keyword evidence="4 9" id="KW-0378">Hydrolase</keyword>
<comment type="catalytic activity">
    <reaction evidence="1 9">
        <text>Hydrolysis of terminal non-reducing alpha-L-arabinofuranoside residues in alpha-L-arabinosides.</text>
        <dbReference type="EC" id="3.2.1.55"/>
    </reaction>
</comment>
<feature type="domain" description="Alpha-L-arabinofuranosidase B arabinose-binding" evidence="10">
    <location>
        <begin position="353"/>
        <end position="493"/>
    </location>
</feature>
<dbReference type="AlphaFoldDB" id="A0A074WCY2"/>
<comment type="similarity">
    <text evidence="2 9">Belongs to the glycosyl hydrolase 54 family.</text>
</comment>
<name>A0A074WCY2_9PEZI</name>
<dbReference type="SUPFAM" id="SSF49899">
    <property type="entry name" value="Concanavalin A-like lectins/glucanases"/>
    <property type="match status" value="1"/>
</dbReference>
<keyword evidence="9" id="KW-0964">Secreted</keyword>
<evidence type="ECO:0000256" key="1">
    <source>
        <dbReference type="ARBA" id="ARBA00001462"/>
    </source>
</evidence>
<dbReference type="Proteomes" id="UP000027730">
    <property type="component" value="Unassembled WGS sequence"/>
</dbReference>
<evidence type="ECO:0000256" key="2">
    <source>
        <dbReference type="ARBA" id="ARBA00006963"/>
    </source>
</evidence>
<dbReference type="Pfam" id="PF05270">
    <property type="entry name" value="AbfB"/>
    <property type="match status" value="1"/>
</dbReference>
<dbReference type="UniPathway" id="UPA00667"/>
<keyword evidence="13" id="KW-1185">Reference proteome</keyword>
<evidence type="ECO:0000313" key="13">
    <source>
        <dbReference type="Proteomes" id="UP000027730"/>
    </source>
</evidence>
<dbReference type="OrthoDB" id="157622at2759"/>
<comment type="pathway">
    <text evidence="9">Glycan metabolism; L-arabinan degradation.</text>
</comment>
<dbReference type="HOGENOM" id="CLU_029332_3_0_1"/>
<dbReference type="Gene3D" id="2.60.120.200">
    <property type="match status" value="1"/>
</dbReference>
<evidence type="ECO:0000256" key="8">
    <source>
        <dbReference type="PIRSR" id="PIRSR638964-3"/>
    </source>
</evidence>
<proteinExistence type="inferred from homology"/>
<keyword evidence="5" id="KW-0325">Glycoprotein</keyword>
<dbReference type="CDD" id="cd23399">
    <property type="entry name" value="beta-trefoil_ABD_ABFB"/>
    <property type="match status" value="1"/>
</dbReference>
<dbReference type="GO" id="GO:0045493">
    <property type="term" value="P:xylan catabolic process"/>
    <property type="evidence" value="ECO:0007669"/>
    <property type="project" value="UniProtKB-KW"/>
</dbReference>
<reference evidence="12 13" key="1">
    <citation type="journal article" date="2014" name="BMC Genomics">
        <title>Genome sequencing of four Aureobasidium pullulans varieties: biotechnological potential, stress tolerance, and description of new species.</title>
        <authorList>
            <person name="Gostin Ar C."/>
            <person name="Ohm R.A."/>
            <person name="Kogej T."/>
            <person name="Sonjak S."/>
            <person name="Turk M."/>
            <person name="Zajc J."/>
            <person name="Zalar P."/>
            <person name="Grube M."/>
            <person name="Sun H."/>
            <person name="Han J."/>
            <person name="Sharma A."/>
            <person name="Chiniquy J."/>
            <person name="Ngan C.Y."/>
            <person name="Lipzen A."/>
            <person name="Barry K."/>
            <person name="Grigoriev I.V."/>
            <person name="Gunde-Cimerman N."/>
        </authorList>
    </citation>
    <scope>NUCLEOTIDE SEQUENCE [LARGE SCALE GENOMIC DNA]</scope>
    <source>
        <strain evidence="12 13">CBS 147.97</strain>
    </source>
</reference>
<dbReference type="RefSeq" id="XP_013423658.1">
    <property type="nucleotide sequence ID" value="XM_013568204.1"/>
</dbReference>
<feature type="active site" description="Proton donor" evidence="7">
    <location>
        <position position="298"/>
    </location>
</feature>
<dbReference type="GO" id="GO:0005576">
    <property type="term" value="C:extracellular region"/>
    <property type="evidence" value="ECO:0007669"/>
    <property type="project" value="UniProtKB-SubCell"/>
</dbReference>
<evidence type="ECO:0000256" key="6">
    <source>
        <dbReference type="ARBA" id="ARBA00023295"/>
    </source>
</evidence>
<dbReference type="Gene3D" id="2.80.10.50">
    <property type="match status" value="1"/>
</dbReference>
<dbReference type="InterPro" id="IPR007934">
    <property type="entry name" value="AbfB_ABD"/>
</dbReference>
<gene>
    <name evidence="12" type="ORF">M436DRAFT_55814</name>
</gene>
<dbReference type="PANTHER" id="PTHR39447:SF2">
    <property type="entry name" value="ALPHA-L-ARABINOFURANOSIDASE B"/>
    <property type="match status" value="1"/>
</dbReference>
<evidence type="ECO:0000313" key="12">
    <source>
        <dbReference type="EMBL" id="KEQ69419.1"/>
    </source>
</evidence>
<keyword evidence="9" id="KW-0624">Polysaccharide degradation</keyword>
<keyword evidence="9" id="KW-0119">Carbohydrate metabolism</keyword>
<dbReference type="EC" id="3.2.1.55" evidence="9"/>
<keyword evidence="9" id="KW-0858">Xylan degradation</keyword>
<evidence type="ECO:0000256" key="9">
    <source>
        <dbReference type="RuleBase" id="RU367111"/>
    </source>
</evidence>
<feature type="active site" description="Nucleophile" evidence="7">
    <location>
        <position position="223"/>
    </location>
</feature>
<evidence type="ECO:0000256" key="7">
    <source>
        <dbReference type="PIRSR" id="PIRSR638964-1"/>
    </source>
</evidence>
<dbReference type="InterPro" id="IPR013320">
    <property type="entry name" value="ConA-like_dom_sf"/>
</dbReference>
<feature type="chain" id="PRO_5027141577" description="Alpha-L-arabinofuranosidase" evidence="9">
    <location>
        <begin position="21"/>
        <end position="500"/>
    </location>
</feature>
<feature type="domain" description="Alpha-L-arabinofuranosidase B catalytic" evidence="11">
    <location>
        <begin position="22"/>
        <end position="335"/>
    </location>
</feature>
<accession>A0A074WCY2</accession>
<protein>
    <recommendedName>
        <fullName evidence="9">Alpha-L-arabinofuranosidase</fullName>
        <ecNumber evidence="9">3.2.1.55</ecNumber>
    </recommendedName>
</protein>
<evidence type="ECO:0000259" key="10">
    <source>
        <dbReference type="Pfam" id="PF05270"/>
    </source>
</evidence>
<keyword evidence="3 9" id="KW-0732">Signal</keyword>
<dbReference type="EMBL" id="KL584721">
    <property type="protein sequence ID" value="KEQ69419.1"/>
    <property type="molecule type" value="Genomic_DNA"/>
</dbReference>
<sequence>MPSRTTLILGVAASVSLVAAAPCDIYASGGTPCVAAHALTRALYDNYDGALYQVTRNSDGSTMDIYPLEAGGVANAASQDDFCASTTCVISLLYDQSGNNNVLSRAPPGAFDGPYTNGYDDLASAIGAPVTLNGQKAYGIFSSPGTGYRNDQTTNIPTGGDPQGIYAIMDANHFNDNCCFDYGNAETSNTNTGNGHMEAVYLGNCSIWGTGTGEGPWFMGDLENGLFSEQYLAENTDNPTQTEPFVTGMVKGMTDQWAIRGGNAQSGGLTTYWNGAFDPNGYNPMSKEGAIVLGIGGDNSNGAQGTFYEGVMTSGYPSDDTENQVQANIVAAGYASVDLNTAPLTVGSTITIRATTPGYDTRYFSHNGTKIVTEVTTTANSTAEQQTAEWVVRDGLGFSGCYSFESVDQPGNFIRHYGFELYLESGNEKQFFEDATFCSLTGLQGQNTNSIRSWSYPTRFFRHYADVGYIATEGGVQFFDATGNYNYDTSFVVSDGFLSG</sequence>
<feature type="disulfide bond" evidence="8">
    <location>
        <begin position="83"/>
        <end position="88"/>
    </location>
</feature>
<feature type="signal peptide" evidence="9">
    <location>
        <begin position="1"/>
        <end position="20"/>
    </location>
</feature>
<dbReference type="GO" id="GO:0046556">
    <property type="term" value="F:alpha-L-arabinofuranosidase activity"/>
    <property type="evidence" value="ECO:0007669"/>
    <property type="project" value="UniProtKB-UniRule"/>
</dbReference>
<dbReference type="InterPro" id="IPR036195">
    <property type="entry name" value="AbfB_ABD_sf"/>
</dbReference>